<accession>A0AAV4MJ23</accession>
<name>A0AAV4MJ23_CAEEX</name>
<dbReference type="Proteomes" id="UP001054945">
    <property type="component" value="Unassembled WGS sequence"/>
</dbReference>
<evidence type="ECO:0000313" key="1">
    <source>
        <dbReference type="EMBL" id="GIX71865.1"/>
    </source>
</evidence>
<proteinExistence type="predicted"/>
<evidence type="ECO:0000313" key="2">
    <source>
        <dbReference type="Proteomes" id="UP001054945"/>
    </source>
</evidence>
<sequence>MKSKLIALLIKDAKSFPSGHPVNDLNCQCSLTTFQNAIFYSKQNSKTLATLPHPPNYQHGKSLHQATQLTTSTANVASQTFRTSSSTLTNSKTQAALPHPPSYQCMSAKLILFIRVHTFLLSGVINSEDFESRLNPPSSRYLDGLFSLKNCTDENEKDNLKALQNYPEKKLHSITSQRHI</sequence>
<gene>
    <name evidence="1" type="ORF">CEXT_30561</name>
</gene>
<dbReference type="EMBL" id="BPLR01019797">
    <property type="protein sequence ID" value="GIX71865.1"/>
    <property type="molecule type" value="Genomic_DNA"/>
</dbReference>
<dbReference type="AlphaFoldDB" id="A0AAV4MJ23"/>
<comment type="caution">
    <text evidence="1">The sequence shown here is derived from an EMBL/GenBank/DDBJ whole genome shotgun (WGS) entry which is preliminary data.</text>
</comment>
<reference evidence="1 2" key="1">
    <citation type="submission" date="2021-06" db="EMBL/GenBank/DDBJ databases">
        <title>Caerostris extrusa draft genome.</title>
        <authorList>
            <person name="Kono N."/>
            <person name="Arakawa K."/>
        </authorList>
    </citation>
    <scope>NUCLEOTIDE SEQUENCE [LARGE SCALE GENOMIC DNA]</scope>
</reference>
<protein>
    <submittedName>
        <fullName evidence="1">Uncharacterized protein</fullName>
    </submittedName>
</protein>
<organism evidence="1 2">
    <name type="scientific">Caerostris extrusa</name>
    <name type="common">Bark spider</name>
    <name type="synonym">Caerostris bankana</name>
    <dbReference type="NCBI Taxonomy" id="172846"/>
    <lineage>
        <taxon>Eukaryota</taxon>
        <taxon>Metazoa</taxon>
        <taxon>Ecdysozoa</taxon>
        <taxon>Arthropoda</taxon>
        <taxon>Chelicerata</taxon>
        <taxon>Arachnida</taxon>
        <taxon>Araneae</taxon>
        <taxon>Araneomorphae</taxon>
        <taxon>Entelegynae</taxon>
        <taxon>Araneoidea</taxon>
        <taxon>Araneidae</taxon>
        <taxon>Caerostris</taxon>
    </lineage>
</organism>
<keyword evidence="2" id="KW-1185">Reference proteome</keyword>